<evidence type="ECO:0000313" key="3">
    <source>
        <dbReference type="Proteomes" id="UP001235343"/>
    </source>
</evidence>
<gene>
    <name evidence="2" type="primary">comGF</name>
    <name evidence="2" type="ORF">QQS35_14025</name>
</gene>
<keyword evidence="3" id="KW-1185">Reference proteome</keyword>
<organism evidence="2 3">
    <name type="scientific">Aquibacillus rhizosphaerae</name>
    <dbReference type="NCBI Taxonomy" id="3051431"/>
    <lineage>
        <taxon>Bacteria</taxon>
        <taxon>Bacillati</taxon>
        <taxon>Bacillota</taxon>
        <taxon>Bacilli</taxon>
        <taxon>Bacillales</taxon>
        <taxon>Bacillaceae</taxon>
        <taxon>Aquibacillus</taxon>
    </lineage>
</organism>
<dbReference type="Proteomes" id="UP001235343">
    <property type="component" value="Unassembled WGS sequence"/>
</dbReference>
<keyword evidence="1" id="KW-0472">Membrane</keyword>
<feature type="transmembrane region" description="Helical" evidence="1">
    <location>
        <begin position="21"/>
        <end position="44"/>
    </location>
</feature>
<evidence type="ECO:0000313" key="2">
    <source>
        <dbReference type="EMBL" id="MDL4841555.1"/>
    </source>
</evidence>
<dbReference type="InterPro" id="IPR016977">
    <property type="entry name" value="ComGF"/>
</dbReference>
<accession>A0ABT7LAH8</accession>
<dbReference type="EMBL" id="JASTZU010000041">
    <property type="protein sequence ID" value="MDL4841555.1"/>
    <property type="molecule type" value="Genomic_DNA"/>
</dbReference>
<dbReference type="NCBIfam" id="NF041002">
    <property type="entry name" value="pilin_ComGF"/>
    <property type="match status" value="1"/>
</dbReference>
<reference evidence="2 3" key="1">
    <citation type="submission" date="2023-06" db="EMBL/GenBank/DDBJ databases">
        <title>Aquibacillus rhizosphaerae LR5S19.</title>
        <authorList>
            <person name="Sun J.-Q."/>
        </authorList>
    </citation>
    <scope>NUCLEOTIDE SEQUENCE [LARGE SCALE GENOMIC DNA]</scope>
    <source>
        <strain evidence="2 3">LR5S19</strain>
    </source>
</reference>
<sequence length="148" mass="17118">MQNKLKKNSAFTVIQKSEKGFSLISVLFALTVLFIMLPLIPFIFSLTDQTSFYDELATRQFFHFVTDELHNATNYSVNNSTLSLQQSNGDILTIEQYNQLIRRQLKGTGHEILLRDIKEMLIEDTSFGVHIKITTLQGELYEKKISFY</sequence>
<comment type="caution">
    <text evidence="2">The sequence shown here is derived from an EMBL/GenBank/DDBJ whole genome shotgun (WGS) entry which is preliminary data.</text>
</comment>
<dbReference type="Pfam" id="PF15980">
    <property type="entry name" value="ComGF"/>
    <property type="match status" value="1"/>
</dbReference>
<keyword evidence="1" id="KW-1133">Transmembrane helix</keyword>
<evidence type="ECO:0000256" key="1">
    <source>
        <dbReference type="SAM" id="Phobius"/>
    </source>
</evidence>
<protein>
    <submittedName>
        <fullName evidence="2">Competence type IV pilus minor pilin ComGF</fullName>
    </submittedName>
</protein>
<proteinExistence type="predicted"/>
<keyword evidence="1" id="KW-0812">Transmembrane</keyword>
<name>A0ABT7LAH8_9BACI</name>
<dbReference type="RefSeq" id="WP_285932839.1">
    <property type="nucleotide sequence ID" value="NZ_JASTZU010000041.1"/>
</dbReference>